<reference evidence="2 3" key="1">
    <citation type="journal article" date="2018" name="Nat. Ecol. Evol.">
        <title>Pezizomycetes genomes reveal the molecular basis of ectomycorrhizal truffle lifestyle.</title>
        <authorList>
            <person name="Murat C."/>
            <person name="Payen T."/>
            <person name="Noel B."/>
            <person name="Kuo A."/>
            <person name="Morin E."/>
            <person name="Chen J."/>
            <person name="Kohler A."/>
            <person name="Krizsan K."/>
            <person name="Balestrini R."/>
            <person name="Da Silva C."/>
            <person name="Montanini B."/>
            <person name="Hainaut M."/>
            <person name="Levati E."/>
            <person name="Barry K.W."/>
            <person name="Belfiori B."/>
            <person name="Cichocki N."/>
            <person name="Clum A."/>
            <person name="Dockter R.B."/>
            <person name="Fauchery L."/>
            <person name="Guy J."/>
            <person name="Iotti M."/>
            <person name="Le Tacon F."/>
            <person name="Lindquist E.A."/>
            <person name="Lipzen A."/>
            <person name="Malagnac F."/>
            <person name="Mello A."/>
            <person name="Molinier V."/>
            <person name="Miyauchi S."/>
            <person name="Poulain J."/>
            <person name="Riccioni C."/>
            <person name="Rubini A."/>
            <person name="Sitrit Y."/>
            <person name="Splivallo R."/>
            <person name="Traeger S."/>
            <person name="Wang M."/>
            <person name="Zifcakova L."/>
            <person name="Wipf D."/>
            <person name="Zambonelli A."/>
            <person name="Paolocci F."/>
            <person name="Nowrousian M."/>
            <person name="Ottonello S."/>
            <person name="Baldrian P."/>
            <person name="Spatafora J.W."/>
            <person name="Henrissat B."/>
            <person name="Nagy L.G."/>
            <person name="Aury J.M."/>
            <person name="Wincker P."/>
            <person name="Grigoriev I.V."/>
            <person name="Bonfante P."/>
            <person name="Martin F.M."/>
        </authorList>
    </citation>
    <scope>NUCLEOTIDE SEQUENCE [LARGE SCALE GENOMIC DNA]</scope>
    <source>
        <strain evidence="2 3">120613-1</strain>
    </source>
</reference>
<evidence type="ECO:0000313" key="2">
    <source>
        <dbReference type="EMBL" id="RPA94042.1"/>
    </source>
</evidence>
<evidence type="ECO:0000313" key="3">
    <source>
        <dbReference type="Proteomes" id="UP000276215"/>
    </source>
</evidence>
<gene>
    <name evidence="2" type="ORF">L873DRAFT_1814962</name>
</gene>
<feature type="non-terminal residue" evidence="2">
    <location>
        <position position="1"/>
    </location>
</feature>
<evidence type="ECO:0000256" key="1">
    <source>
        <dbReference type="SAM" id="MobiDB-lite"/>
    </source>
</evidence>
<protein>
    <submittedName>
        <fullName evidence="2">Uncharacterized protein</fullName>
    </submittedName>
</protein>
<name>A0A3N4J6Y7_9PEZI</name>
<dbReference type="EMBL" id="ML120443">
    <property type="protein sequence ID" value="RPA94042.1"/>
    <property type="molecule type" value="Genomic_DNA"/>
</dbReference>
<feature type="compositionally biased region" description="Polar residues" evidence="1">
    <location>
        <begin position="31"/>
        <end position="49"/>
    </location>
</feature>
<keyword evidence="3" id="KW-1185">Reference proteome</keyword>
<dbReference type="AlphaFoldDB" id="A0A3N4J6Y7"/>
<organism evidence="2 3">
    <name type="scientific">Choiromyces venosus 120613-1</name>
    <dbReference type="NCBI Taxonomy" id="1336337"/>
    <lineage>
        <taxon>Eukaryota</taxon>
        <taxon>Fungi</taxon>
        <taxon>Dikarya</taxon>
        <taxon>Ascomycota</taxon>
        <taxon>Pezizomycotina</taxon>
        <taxon>Pezizomycetes</taxon>
        <taxon>Pezizales</taxon>
        <taxon>Tuberaceae</taxon>
        <taxon>Choiromyces</taxon>
    </lineage>
</organism>
<dbReference type="Proteomes" id="UP000276215">
    <property type="component" value="Unassembled WGS sequence"/>
</dbReference>
<feature type="region of interest" description="Disordered" evidence="1">
    <location>
        <begin position="25"/>
        <end position="49"/>
    </location>
</feature>
<sequence>RKTYIQVSSQHLHTCPPFSPHFRTCPEPSTMPDNNPETSLITTSDPPTSNNLRQLTNKFHLLSSSFRNVPTLGQAGRFM</sequence>
<proteinExistence type="predicted"/>
<accession>A0A3N4J6Y7</accession>